<comment type="caution">
    <text evidence="12">The sequence shown here is derived from an EMBL/GenBank/DDBJ whole genome shotgun (WGS) entry which is preliminary data.</text>
</comment>
<dbReference type="InterPro" id="IPR001783">
    <property type="entry name" value="Lumazine-bd"/>
</dbReference>
<dbReference type="Pfam" id="PF00677">
    <property type="entry name" value="Lum_binding"/>
    <property type="match status" value="2"/>
</dbReference>
<evidence type="ECO:0000256" key="9">
    <source>
        <dbReference type="NCBIfam" id="TIGR00187"/>
    </source>
</evidence>
<dbReference type="InterPro" id="IPR023366">
    <property type="entry name" value="ATP_synth_asu-like_sf"/>
</dbReference>
<evidence type="ECO:0000313" key="12">
    <source>
        <dbReference type="EMBL" id="MEQ2554642.1"/>
    </source>
</evidence>
<evidence type="ECO:0000256" key="4">
    <source>
        <dbReference type="ARBA" id="ARBA00012827"/>
    </source>
</evidence>
<dbReference type="PANTHER" id="PTHR21098">
    <property type="entry name" value="RIBOFLAVIN SYNTHASE ALPHA CHAIN"/>
    <property type="match status" value="1"/>
</dbReference>
<feature type="domain" description="Lumazine-binding" evidence="11">
    <location>
        <begin position="97"/>
        <end position="193"/>
    </location>
</feature>
<comment type="catalytic activity">
    <reaction evidence="1">
        <text>2 6,7-dimethyl-8-(1-D-ribityl)lumazine + H(+) = 5-amino-6-(D-ribitylamino)uracil + riboflavin</text>
        <dbReference type="Rhea" id="RHEA:20772"/>
        <dbReference type="ChEBI" id="CHEBI:15378"/>
        <dbReference type="ChEBI" id="CHEBI:15934"/>
        <dbReference type="ChEBI" id="CHEBI:57986"/>
        <dbReference type="ChEBI" id="CHEBI:58201"/>
        <dbReference type="EC" id="2.5.1.9"/>
    </reaction>
</comment>
<protein>
    <recommendedName>
        <fullName evidence="5 9">Riboflavin synthase</fullName>
        <ecNumber evidence="4 9">2.5.1.9</ecNumber>
    </recommendedName>
</protein>
<organism evidence="12 13">
    <name type="scientific">Lachnospira intestinalis</name>
    <dbReference type="NCBI Taxonomy" id="3133158"/>
    <lineage>
        <taxon>Bacteria</taxon>
        <taxon>Bacillati</taxon>
        <taxon>Bacillota</taxon>
        <taxon>Clostridia</taxon>
        <taxon>Lachnospirales</taxon>
        <taxon>Lachnospiraceae</taxon>
        <taxon>Lachnospira</taxon>
    </lineage>
</organism>
<dbReference type="NCBIfam" id="TIGR00187">
    <property type="entry name" value="ribE"/>
    <property type="match status" value="1"/>
</dbReference>
<evidence type="ECO:0000256" key="5">
    <source>
        <dbReference type="ARBA" id="ARBA00013950"/>
    </source>
</evidence>
<dbReference type="CDD" id="cd00402">
    <property type="entry name" value="Riboflavin_synthase_like"/>
    <property type="match status" value="1"/>
</dbReference>
<dbReference type="EMBL" id="JBBMFS010000004">
    <property type="protein sequence ID" value="MEQ2554642.1"/>
    <property type="molecule type" value="Genomic_DNA"/>
</dbReference>
<keyword evidence="6" id="KW-0686">Riboflavin biosynthesis</keyword>
<evidence type="ECO:0000256" key="3">
    <source>
        <dbReference type="ARBA" id="ARBA00004887"/>
    </source>
</evidence>
<dbReference type="PROSITE" id="PS51177">
    <property type="entry name" value="LUMAZINE_BIND"/>
    <property type="match status" value="2"/>
</dbReference>
<feature type="domain" description="Lumazine-binding" evidence="11">
    <location>
        <begin position="1"/>
        <end position="96"/>
    </location>
</feature>
<feature type="repeat" description="Lumazine-binding" evidence="10">
    <location>
        <begin position="1"/>
        <end position="96"/>
    </location>
</feature>
<dbReference type="PIRSF" id="PIRSF000498">
    <property type="entry name" value="Riboflavin_syn_A"/>
    <property type="match status" value="1"/>
</dbReference>
<keyword evidence="13" id="KW-1185">Reference proteome</keyword>
<gene>
    <name evidence="12" type="ORF">WMO37_06350</name>
</gene>
<dbReference type="SUPFAM" id="SSF63380">
    <property type="entry name" value="Riboflavin synthase domain-like"/>
    <property type="match status" value="2"/>
</dbReference>
<evidence type="ECO:0000256" key="7">
    <source>
        <dbReference type="ARBA" id="ARBA00022679"/>
    </source>
</evidence>
<evidence type="ECO:0000256" key="8">
    <source>
        <dbReference type="ARBA" id="ARBA00022737"/>
    </source>
</evidence>
<dbReference type="PANTHER" id="PTHR21098:SF12">
    <property type="entry name" value="RIBOFLAVIN SYNTHASE"/>
    <property type="match status" value="1"/>
</dbReference>
<dbReference type="Proteomes" id="UP001546774">
    <property type="component" value="Unassembled WGS sequence"/>
</dbReference>
<evidence type="ECO:0000256" key="6">
    <source>
        <dbReference type="ARBA" id="ARBA00022619"/>
    </source>
</evidence>
<dbReference type="NCBIfam" id="NF009566">
    <property type="entry name" value="PRK13020.1"/>
    <property type="match status" value="1"/>
</dbReference>
<dbReference type="InterPro" id="IPR017938">
    <property type="entry name" value="Riboflavin_synthase-like_b-brl"/>
</dbReference>
<keyword evidence="8" id="KW-0677">Repeat</keyword>
<accession>A0ABV1H5I0</accession>
<evidence type="ECO:0000256" key="10">
    <source>
        <dbReference type="PROSITE-ProRule" id="PRU00524"/>
    </source>
</evidence>
<sequence>MFTGIIEEVGTIKQIQKNPASAVITIAADTVLEQTKIGDSIAVNGVCLTVTDLKAGSFTADVMHETLRRSSLGSVRTGSPVNLERAMQLGGRFGGHIVSGHIDATGKILGIREDDNAVWYRIGADYKILKYIVEKGSVALDGISLTVAEVRSDSFSVSVIPHTRANTTLTHKKIGDIINIETDCIGKYIEKLIPGHGGGVSREVLLRNGFI</sequence>
<dbReference type="GO" id="GO:0004746">
    <property type="term" value="F:riboflavin synthase activity"/>
    <property type="evidence" value="ECO:0007669"/>
    <property type="project" value="UniProtKB-EC"/>
</dbReference>
<comment type="function">
    <text evidence="2">Catalyzes the dismutation of two molecules of 6,7-dimethyl-8-ribityllumazine, resulting in the formation of riboflavin and 5-amino-6-(D-ribitylamino)uracil.</text>
</comment>
<dbReference type="EC" id="2.5.1.9" evidence="4 9"/>
<keyword evidence="7 12" id="KW-0808">Transferase</keyword>
<comment type="pathway">
    <text evidence="3">Cofactor biosynthesis; riboflavin biosynthesis; riboflavin from 2-hydroxy-3-oxobutyl phosphate and 5-amino-6-(D-ribitylamino)uracil: step 2/2.</text>
</comment>
<evidence type="ECO:0000313" key="13">
    <source>
        <dbReference type="Proteomes" id="UP001546774"/>
    </source>
</evidence>
<dbReference type="Gene3D" id="2.40.30.20">
    <property type="match status" value="2"/>
</dbReference>
<dbReference type="NCBIfam" id="NF006767">
    <property type="entry name" value="PRK09289.1"/>
    <property type="match status" value="1"/>
</dbReference>
<reference evidence="12" key="1">
    <citation type="submission" date="2024-03" db="EMBL/GenBank/DDBJ databases">
        <title>Human intestinal bacterial collection.</title>
        <authorList>
            <person name="Pauvert C."/>
            <person name="Hitch T.C.A."/>
            <person name="Clavel T."/>
        </authorList>
    </citation>
    <scope>NUCLEOTIDE SEQUENCE [LARGE SCALE GENOMIC DNA]</scope>
    <source>
        <strain evidence="12">CLA-AA-H89B</strain>
    </source>
</reference>
<evidence type="ECO:0000256" key="2">
    <source>
        <dbReference type="ARBA" id="ARBA00002803"/>
    </source>
</evidence>
<dbReference type="InterPro" id="IPR026017">
    <property type="entry name" value="Lumazine-bd_dom"/>
</dbReference>
<feature type="repeat" description="Lumazine-binding" evidence="10">
    <location>
        <begin position="97"/>
        <end position="193"/>
    </location>
</feature>
<evidence type="ECO:0000259" key="11">
    <source>
        <dbReference type="PROSITE" id="PS51177"/>
    </source>
</evidence>
<proteinExistence type="predicted"/>
<name>A0ABV1H5I0_9FIRM</name>
<evidence type="ECO:0000256" key="1">
    <source>
        <dbReference type="ARBA" id="ARBA00000968"/>
    </source>
</evidence>